<evidence type="ECO:0000313" key="4">
    <source>
        <dbReference type="Proteomes" id="UP001165122"/>
    </source>
</evidence>
<gene>
    <name evidence="3" type="ORF">TrLO_g12654</name>
</gene>
<dbReference type="InterPro" id="IPR001251">
    <property type="entry name" value="CRAL-TRIO_dom"/>
</dbReference>
<feature type="domain" description="PDZ" evidence="2">
    <location>
        <begin position="15"/>
        <end position="72"/>
    </location>
</feature>
<dbReference type="AlphaFoldDB" id="A0A9W7CLH5"/>
<dbReference type="InterPro" id="IPR052578">
    <property type="entry name" value="PI_Transfer_CRAL-TRIO"/>
</dbReference>
<comment type="caution">
    <text evidence="3">The sequence shown here is derived from an EMBL/GenBank/DDBJ whole genome shotgun (WGS) entry which is preliminary data.</text>
</comment>
<accession>A0A9W7CLH5</accession>
<evidence type="ECO:0000259" key="2">
    <source>
        <dbReference type="PROSITE" id="PS50106"/>
    </source>
</evidence>
<feature type="region of interest" description="Disordered" evidence="1">
    <location>
        <begin position="80"/>
        <end position="99"/>
    </location>
</feature>
<dbReference type="InterPro" id="IPR001478">
    <property type="entry name" value="PDZ"/>
</dbReference>
<dbReference type="PANTHER" id="PTHR45824">
    <property type="entry name" value="GH16843P"/>
    <property type="match status" value="1"/>
</dbReference>
<dbReference type="Gene3D" id="3.40.525.10">
    <property type="entry name" value="CRAL-TRIO lipid binding domain"/>
    <property type="match status" value="1"/>
</dbReference>
<protein>
    <recommendedName>
        <fullName evidence="2">PDZ domain-containing protein</fullName>
    </recommendedName>
</protein>
<dbReference type="InterPro" id="IPR036034">
    <property type="entry name" value="PDZ_sf"/>
</dbReference>
<dbReference type="PROSITE" id="PS50106">
    <property type="entry name" value="PDZ"/>
    <property type="match status" value="1"/>
</dbReference>
<organism evidence="3 4">
    <name type="scientific">Triparma laevis f. longispina</name>
    <dbReference type="NCBI Taxonomy" id="1714387"/>
    <lineage>
        <taxon>Eukaryota</taxon>
        <taxon>Sar</taxon>
        <taxon>Stramenopiles</taxon>
        <taxon>Ochrophyta</taxon>
        <taxon>Bolidophyceae</taxon>
        <taxon>Parmales</taxon>
        <taxon>Triparmaceae</taxon>
        <taxon>Triparma</taxon>
    </lineage>
</organism>
<dbReference type="OrthoDB" id="37577at2759"/>
<dbReference type="SUPFAM" id="SSF50156">
    <property type="entry name" value="PDZ domain-like"/>
    <property type="match status" value="1"/>
</dbReference>
<dbReference type="EMBL" id="BRXW01000127">
    <property type="protein sequence ID" value="GMI08662.1"/>
    <property type="molecule type" value="Genomic_DNA"/>
</dbReference>
<dbReference type="SUPFAM" id="SSF52087">
    <property type="entry name" value="CRAL/TRIO domain"/>
    <property type="match status" value="1"/>
</dbReference>
<dbReference type="GO" id="GO:0008526">
    <property type="term" value="F:phosphatidylinositol transfer activity"/>
    <property type="evidence" value="ECO:0007669"/>
    <property type="project" value="TreeGrafter"/>
</dbReference>
<dbReference type="InterPro" id="IPR036865">
    <property type="entry name" value="CRAL-TRIO_dom_sf"/>
</dbReference>
<dbReference type="InterPro" id="IPR036273">
    <property type="entry name" value="CRAL/TRIO_N_dom_sf"/>
</dbReference>
<proteinExistence type="predicted"/>
<dbReference type="CDD" id="cd00170">
    <property type="entry name" value="SEC14"/>
    <property type="match status" value="1"/>
</dbReference>
<dbReference type="SUPFAM" id="SSF46938">
    <property type="entry name" value="CRAL/TRIO N-terminal domain"/>
    <property type="match status" value="1"/>
</dbReference>
<dbReference type="Proteomes" id="UP001165122">
    <property type="component" value="Unassembled WGS sequence"/>
</dbReference>
<evidence type="ECO:0000256" key="1">
    <source>
        <dbReference type="SAM" id="MobiDB-lite"/>
    </source>
</evidence>
<dbReference type="Pfam" id="PF00650">
    <property type="entry name" value="CRAL_TRIO"/>
    <property type="match status" value="1"/>
</dbReference>
<dbReference type="PANTHER" id="PTHR45824:SF29">
    <property type="entry name" value="GH16843P"/>
    <property type="match status" value="1"/>
</dbReference>
<evidence type="ECO:0000313" key="3">
    <source>
        <dbReference type="EMBL" id="GMI08662.1"/>
    </source>
</evidence>
<sequence length="365" mass="39568">MSSPNNRLDVAFNAGTLGLQLKRLRSRDPLTSGTSLLPTFAYVHDVVPGSQGDKGGVKIGDSVVAVSGVDFSRTPPSLSILDDVENNSSSSSGDASDFVHVPTAQEPEEVDSKTYEDLMTAIKSHDRNESPLVLTFQRFHWCEDAVAWSRFLKARDYDLASSKAMLTQQQEWRSTNIPVDRQDPGIVRVLRSGGVGSVLHPTTSATTPSKNAQTPFLYVNLATVQSLNAEMVAEGNENGADLIVSAFVSLTEECLDSSASPLAPKVSQLIDLGAIGMNFSPVILKKVYYTFEANYPETLSHFVIYPVNRFIAAGINGVLGFINEKTKSKFVITDDLNVVCETLGIPRDQVSGDLASYILDNAEEE</sequence>
<keyword evidence="4" id="KW-1185">Reference proteome</keyword>
<name>A0A9W7CLH5_9STRA</name>
<reference evidence="4" key="1">
    <citation type="journal article" date="2023" name="Commun. Biol.">
        <title>Genome analysis of Parmales, the sister group of diatoms, reveals the evolutionary specialization of diatoms from phago-mixotrophs to photoautotrophs.</title>
        <authorList>
            <person name="Ban H."/>
            <person name="Sato S."/>
            <person name="Yoshikawa S."/>
            <person name="Yamada K."/>
            <person name="Nakamura Y."/>
            <person name="Ichinomiya M."/>
            <person name="Sato N."/>
            <person name="Blanc-Mathieu R."/>
            <person name="Endo H."/>
            <person name="Kuwata A."/>
            <person name="Ogata H."/>
        </authorList>
    </citation>
    <scope>NUCLEOTIDE SEQUENCE [LARGE SCALE GENOMIC DNA]</scope>
    <source>
        <strain evidence="4">NIES 3700</strain>
    </source>
</reference>